<feature type="compositionally biased region" description="Low complexity" evidence="11">
    <location>
        <begin position="210"/>
        <end position="230"/>
    </location>
</feature>
<dbReference type="GO" id="GO:0006271">
    <property type="term" value="P:DNA strand elongation involved in DNA replication"/>
    <property type="evidence" value="ECO:0007669"/>
    <property type="project" value="UniProtKB-ARBA"/>
</dbReference>
<feature type="compositionally biased region" description="Acidic residues" evidence="11">
    <location>
        <begin position="943"/>
        <end position="962"/>
    </location>
</feature>
<evidence type="ECO:0000256" key="11">
    <source>
        <dbReference type="SAM" id="MobiDB-lite"/>
    </source>
</evidence>
<feature type="compositionally biased region" description="Acidic residues" evidence="11">
    <location>
        <begin position="238"/>
        <end position="253"/>
    </location>
</feature>
<dbReference type="SUPFAM" id="SSF52540">
    <property type="entry name" value="P-loop containing nucleoside triphosphate hydrolases"/>
    <property type="match status" value="1"/>
</dbReference>
<dbReference type="InterPro" id="IPR027417">
    <property type="entry name" value="P-loop_NTPase"/>
</dbReference>
<dbReference type="InterPro" id="IPR047854">
    <property type="entry name" value="RFC_lid"/>
</dbReference>
<keyword evidence="8" id="KW-0238">DNA-binding</keyword>
<dbReference type="AlphaFoldDB" id="A0A316YJG4"/>
<dbReference type="Gene3D" id="3.40.50.300">
    <property type="entry name" value="P-loop containing nucleotide triphosphate hydrolases"/>
    <property type="match status" value="1"/>
</dbReference>
<feature type="compositionally biased region" description="Low complexity" evidence="11">
    <location>
        <begin position="165"/>
        <end position="182"/>
    </location>
</feature>
<keyword evidence="6 10" id="KW-0547">Nucleotide-binding</keyword>
<dbReference type="InterPro" id="IPR036420">
    <property type="entry name" value="BRCT_dom_sf"/>
</dbReference>
<evidence type="ECO:0000256" key="7">
    <source>
        <dbReference type="ARBA" id="ARBA00022840"/>
    </source>
</evidence>
<dbReference type="SMART" id="SM00382">
    <property type="entry name" value="AAA"/>
    <property type="match status" value="1"/>
</dbReference>
<feature type="compositionally biased region" description="Basic residues" evidence="11">
    <location>
        <begin position="982"/>
        <end position="995"/>
    </location>
</feature>
<dbReference type="PANTHER" id="PTHR23389">
    <property type="entry name" value="CHROMOSOME TRANSMISSION FIDELITY FACTOR 18"/>
    <property type="match status" value="1"/>
</dbReference>
<dbReference type="Pfam" id="PF00533">
    <property type="entry name" value="BRCT"/>
    <property type="match status" value="1"/>
</dbReference>
<evidence type="ECO:0000256" key="3">
    <source>
        <dbReference type="ARBA" id="ARBA00020401"/>
    </source>
</evidence>
<keyword evidence="5 10" id="KW-0235">DNA replication</keyword>
<dbReference type="InParanoid" id="A0A316YJG4"/>
<evidence type="ECO:0000256" key="2">
    <source>
        <dbReference type="ARBA" id="ARBA00006116"/>
    </source>
</evidence>
<dbReference type="FunFam" id="3.40.50.10190:FF:000001">
    <property type="entry name" value="Replication factor C subunit 1"/>
    <property type="match status" value="1"/>
</dbReference>
<keyword evidence="9 10" id="KW-0539">Nucleus</keyword>
<proteinExistence type="inferred from homology"/>
<feature type="compositionally biased region" description="Polar residues" evidence="11">
    <location>
        <begin position="80"/>
        <end position="91"/>
    </location>
</feature>
<dbReference type="InterPro" id="IPR001357">
    <property type="entry name" value="BRCT_dom"/>
</dbReference>
<dbReference type="GeneID" id="37044012"/>
<dbReference type="FunFam" id="1.10.8.60:FF:000021">
    <property type="entry name" value="Replication factor C subunit 1"/>
    <property type="match status" value="1"/>
</dbReference>
<dbReference type="CDD" id="cd17752">
    <property type="entry name" value="BRCT_RFC1"/>
    <property type="match status" value="1"/>
</dbReference>
<sequence length="995" mass="107915">MPPSKNPSLIKGQSSLANFFSGGGLVAAKQQQQQQQQTKGDGGSNGSKGSPRKKDKKEQAREKTPQQVTEVKDKIAVSGYTPSPSKSQNKRIYTGEEEEEEEERGNKQAAQAQAQAETEEQEEDSEMASKYFSGGKASGKNKSDAIALSDDSDEDDFEEPKPKAKAPAAASKAKAKSSAASKQTKRKPARADDSEESEFEEEKPAKKAAKASPSKTSPAKGKKTPAATAKAKSKKAGDDDDFDDDLMDVDLEDEKPKAKAGSSKAKPAAKAEPEDKPKPKFNYAEMQKRLAAGPSAPGSKDIPVGKPGCFAGLTFVFTGQMTSISREEAQDLAKRYGAKVTGAPSSKTSYVVVGEEPGKSKLDKISKHGLPTLNEDGFLNLIAERSKGEVKLDDATKKKLAKEKEEIEKAAKTIGPSKGEPVYDNALWTVRYAPKDLKDLVGNPGAITKLRDWLQAWPKSVKCDFKKPGKDAMGIFRAVLISGPPGIGKTTAAHVVSRLEGYTPIELNASDIRSKKLIESSLQDTINNTSLDGWYRGGKLDKSLSADGVTISDRTVLIMDEVDGMSGGDRGGIGAINHLIKKTKVPIICICNDSKNPKMKPFERTTFSLKFSKPDAQKVRTRMMTIAFREKLKIPPEVMDQLVQSAQSDIRLVINMLSTWALTSKKAMEFDEGKALGAANAKPGMHTPFTLYSMLSSHGLWAASSKKSLNDKADLYFQDHSFVPLMVQQNYISQNPIRAQKYSGKQKDQAALSLMAKAADSISDGDIVDSMIHSSEQHWSLMPIHGIISTVKPMSYVHGQGGFPTFSSWLGQNSKQQRLTRSAVELQARMRMVASGSRFEIREQYLPYLFDKLIQPLLDSGSDGIDDVIATMDDYYLGVEDREAVLELGLGAEKNGEALLKKIPTATKAAFTKKYNGSNHPVAFYKGVDTGAKAKKLTGEPAPDVEEAFEAEDEVPEEDEGDAAGGNASDDDVDISKDKFFKQKKTKSKAKASGK</sequence>
<comment type="subcellular location">
    <subcellularLocation>
        <location evidence="1 10">Nucleus</location>
    </subcellularLocation>
</comment>
<dbReference type="GO" id="GO:0005634">
    <property type="term" value="C:nucleus"/>
    <property type="evidence" value="ECO:0007669"/>
    <property type="project" value="UniProtKB-SubCell"/>
</dbReference>
<dbReference type="Pfam" id="PF00004">
    <property type="entry name" value="AAA"/>
    <property type="match status" value="1"/>
</dbReference>
<evidence type="ECO:0000313" key="13">
    <source>
        <dbReference type="EMBL" id="PWN89332.1"/>
    </source>
</evidence>
<dbReference type="GO" id="GO:0005663">
    <property type="term" value="C:DNA replication factor C complex"/>
    <property type="evidence" value="ECO:0007669"/>
    <property type="project" value="InterPro"/>
</dbReference>
<keyword evidence="7 10" id="KW-0067">ATP-binding</keyword>
<dbReference type="Pfam" id="PF08519">
    <property type="entry name" value="RFC1"/>
    <property type="match status" value="1"/>
</dbReference>
<dbReference type="Pfam" id="PF25361">
    <property type="entry name" value="AAA_lid_RFC1"/>
    <property type="match status" value="1"/>
</dbReference>
<evidence type="ECO:0000256" key="8">
    <source>
        <dbReference type="ARBA" id="ARBA00023125"/>
    </source>
</evidence>
<evidence type="ECO:0000256" key="4">
    <source>
        <dbReference type="ARBA" id="ARBA00022553"/>
    </source>
</evidence>
<dbReference type="SMART" id="SM00292">
    <property type="entry name" value="BRCT"/>
    <property type="match status" value="1"/>
</dbReference>
<dbReference type="EMBL" id="KZ819637">
    <property type="protein sequence ID" value="PWN89332.1"/>
    <property type="molecule type" value="Genomic_DNA"/>
</dbReference>
<dbReference type="Proteomes" id="UP000245768">
    <property type="component" value="Unassembled WGS sequence"/>
</dbReference>
<feature type="compositionally biased region" description="Low complexity" evidence="11">
    <location>
        <begin position="259"/>
        <end position="268"/>
    </location>
</feature>
<feature type="compositionally biased region" description="Basic and acidic residues" evidence="11">
    <location>
        <begin position="269"/>
        <end position="278"/>
    </location>
</feature>
<feature type="compositionally biased region" description="Low complexity" evidence="11">
    <location>
        <begin position="30"/>
        <end position="39"/>
    </location>
</feature>
<keyword evidence="4" id="KW-0597">Phosphoprotein</keyword>
<reference evidence="13 14" key="1">
    <citation type="journal article" date="2018" name="Mol. Biol. Evol.">
        <title>Broad Genomic Sampling Reveals a Smut Pathogenic Ancestry of the Fungal Clade Ustilaginomycotina.</title>
        <authorList>
            <person name="Kijpornyongpan T."/>
            <person name="Mondo S.J."/>
            <person name="Barry K."/>
            <person name="Sandor L."/>
            <person name="Lee J."/>
            <person name="Lipzen A."/>
            <person name="Pangilinan J."/>
            <person name="LaButti K."/>
            <person name="Hainaut M."/>
            <person name="Henrissat B."/>
            <person name="Grigoriev I.V."/>
            <person name="Spatafora J.W."/>
            <person name="Aime M.C."/>
        </authorList>
    </citation>
    <scope>NUCLEOTIDE SEQUENCE [LARGE SCALE GENOMIC DNA]</scope>
    <source>
        <strain evidence="13 14">MCA 4198</strain>
    </source>
</reference>
<dbReference type="GO" id="GO:0006281">
    <property type="term" value="P:DNA repair"/>
    <property type="evidence" value="ECO:0007669"/>
    <property type="project" value="InterPro"/>
</dbReference>
<evidence type="ECO:0000256" key="9">
    <source>
        <dbReference type="ARBA" id="ARBA00023242"/>
    </source>
</evidence>
<evidence type="ECO:0000256" key="5">
    <source>
        <dbReference type="ARBA" id="ARBA00022705"/>
    </source>
</evidence>
<dbReference type="SUPFAM" id="SSF52113">
    <property type="entry name" value="BRCT domain"/>
    <property type="match status" value="1"/>
</dbReference>
<accession>A0A316YJG4</accession>
<dbReference type="STRING" id="215250.A0A316YJG4"/>
<evidence type="ECO:0000256" key="6">
    <source>
        <dbReference type="ARBA" id="ARBA00022741"/>
    </source>
</evidence>
<dbReference type="FunFam" id="3.40.50.300:FF:000395">
    <property type="entry name" value="Replication factor C subunit 1"/>
    <property type="match status" value="1"/>
</dbReference>
<dbReference type="CDD" id="cd18140">
    <property type="entry name" value="HLD_clamp_RFC"/>
    <property type="match status" value="1"/>
</dbReference>
<dbReference type="Gene3D" id="1.20.272.10">
    <property type="match status" value="1"/>
</dbReference>
<feature type="compositionally biased region" description="Basic and acidic residues" evidence="11">
    <location>
        <begin position="56"/>
        <end position="75"/>
    </location>
</feature>
<dbReference type="InterPro" id="IPR003959">
    <property type="entry name" value="ATPase_AAA_core"/>
</dbReference>
<evidence type="ECO:0000259" key="12">
    <source>
        <dbReference type="PROSITE" id="PS50172"/>
    </source>
</evidence>
<dbReference type="InterPro" id="IPR008921">
    <property type="entry name" value="DNA_pol3_clamp-load_cplx_C"/>
</dbReference>
<dbReference type="GO" id="GO:0003689">
    <property type="term" value="F:DNA clamp loader activity"/>
    <property type="evidence" value="ECO:0007669"/>
    <property type="project" value="UniProtKB-UniRule"/>
</dbReference>
<dbReference type="SUPFAM" id="SSF48019">
    <property type="entry name" value="post-AAA+ oligomerization domain-like"/>
    <property type="match status" value="1"/>
</dbReference>
<dbReference type="InterPro" id="IPR012178">
    <property type="entry name" value="RFC1"/>
</dbReference>
<dbReference type="CDD" id="cd00009">
    <property type="entry name" value="AAA"/>
    <property type="match status" value="1"/>
</dbReference>
<feature type="region of interest" description="Disordered" evidence="11">
    <location>
        <begin position="1"/>
        <end position="300"/>
    </location>
</feature>
<dbReference type="OrthoDB" id="446168at2759"/>
<gene>
    <name evidence="13" type="ORF">FA10DRAFT_267910</name>
</gene>
<dbReference type="Gene3D" id="1.10.8.60">
    <property type="match status" value="1"/>
</dbReference>
<organism evidence="13 14">
    <name type="scientific">Acaromyces ingoldii</name>
    <dbReference type="NCBI Taxonomy" id="215250"/>
    <lineage>
        <taxon>Eukaryota</taxon>
        <taxon>Fungi</taxon>
        <taxon>Dikarya</taxon>
        <taxon>Basidiomycota</taxon>
        <taxon>Ustilaginomycotina</taxon>
        <taxon>Exobasidiomycetes</taxon>
        <taxon>Exobasidiales</taxon>
        <taxon>Cryptobasidiaceae</taxon>
        <taxon>Acaromyces</taxon>
    </lineage>
</organism>
<dbReference type="FunFam" id="1.20.272.10:FF:000005">
    <property type="entry name" value="Replication factor C subunit 1"/>
    <property type="match status" value="1"/>
</dbReference>
<dbReference type="PIRSF" id="PIRSF036578">
    <property type="entry name" value="RFC1"/>
    <property type="match status" value="1"/>
</dbReference>
<dbReference type="RefSeq" id="XP_025376530.1">
    <property type="nucleotide sequence ID" value="XM_025522096.1"/>
</dbReference>
<dbReference type="PANTHER" id="PTHR23389:SF6">
    <property type="entry name" value="REPLICATION FACTOR C SUBUNIT 1"/>
    <property type="match status" value="1"/>
</dbReference>
<comment type="similarity">
    <text evidence="2 10">Belongs to the activator 1 large subunit family.</text>
</comment>
<dbReference type="Gene3D" id="3.40.50.10190">
    <property type="entry name" value="BRCT domain"/>
    <property type="match status" value="1"/>
</dbReference>
<dbReference type="InterPro" id="IPR003593">
    <property type="entry name" value="AAA+_ATPase"/>
</dbReference>
<keyword evidence="14" id="KW-1185">Reference proteome</keyword>
<feature type="domain" description="BRCT" evidence="12">
    <location>
        <begin position="305"/>
        <end position="386"/>
    </location>
</feature>
<dbReference type="GO" id="GO:0003677">
    <property type="term" value="F:DNA binding"/>
    <property type="evidence" value="ECO:0007669"/>
    <property type="project" value="UniProtKB-KW"/>
</dbReference>
<evidence type="ECO:0000256" key="10">
    <source>
        <dbReference type="PIRNR" id="PIRNR036578"/>
    </source>
</evidence>
<dbReference type="InterPro" id="IPR013725">
    <property type="entry name" value="DNA_replication_fac_RFC1_C"/>
</dbReference>
<feature type="compositionally biased region" description="Acidic residues" evidence="11">
    <location>
        <begin position="117"/>
        <end position="126"/>
    </location>
</feature>
<protein>
    <recommendedName>
        <fullName evidence="3 10">Replication factor C subunit 1</fullName>
    </recommendedName>
</protein>
<dbReference type="PROSITE" id="PS50172">
    <property type="entry name" value="BRCT"/>
    <property type="match status" value="1"/>
</dbReference>
<evidence type="ECO:0000256" key="1">
    <source>
        <dbReference type="ARBA" id="ARBA00004123"/>
    </source>
</evidence>
<dbReference type="GO" id="GO:0016887">
    <property type="term" value="F:ATP hydrolysis activity"/>
    <property type="evidence" value="ECO:0007669"/>
    <property type="project" value="InterPro"/>
</dbReference>
<evidence type="ECO:0000313" key="14">
    <source>
        <dbReference type="Proteomes" id="UP000245768"/>
    </source>
</evidence>
<feature type="region of interest" description="Disordered" evidence="11">
    <location>
        <begin position="935"/>
        <end position="995"/>
    </location>
</feature>
<name>A0A316YJG4_9BASI</name>
<dbReference type="FunCoup" id="A0A316YJG4">
    <property type="interactions" value="704"/>
</dbReference>
<dbReference type="GO" id="GO:0005524">
    <property type="term" value="F:ATP binding"/>
    <property type="evidence" value="ECO:0007669"/>
    <property type="project" value="UniProtKB-UniRule"/>
</dbReference>